<gene>
    <name evidence="10" type="ORF">NIES806_20600</name>
</gene>
<dbReference type="RefSeq" id="WP_096667000.1">
    <property type="nucleotide sequence ID" value="NZ_AP018316.1"/>
</dbReference>
<dbReference type="PRINTS" id="PR00507">
    <property type="entry name" value="N12N6MTFRASE"/>
</dbReference>
<keyword evidence="6" id="KW-0238">DNA-binding</keyword>
<dbReference type="GO" id="GO:0032259">
    <property type="term" value="P:methylation"/>
    <property type="evidence" value="ECO:0007669"/>
    <property type="project" value="UniProtKB-KW"/>
</dbReference>
<dbReference type="EC" id="2.1.1.72" evidence="1"/>
<dbReference type="PROSITE" id="PS00092">
    <property type="entry name" value="N6_MTASE"/>
    <property type="match status" value="1"/>
</dbReference>
<dbReference type="EMBL" id="AP018316">
    <property type="protein sequence ID" value="BAZ85856.1"/>
    <property type="molecule type" value="Genomic_DNA"/>
</dbReference>
<dbReference type="InterPro" id="IPR002052">
    <property type="entry name" value="DNA_methylase_N6_adenine_CS"/>
</dbReference>
<name>A0A1Z4V2V6_9CYAN</name>
<dbReference type="PANTHER" id="PTHR33841:SF1">
    <property type="entry name" value="DNA METHYLTRANSFERASE A"/>
    <property type="match status" value="1"/>
</dbReference>
<evidence type="ECO:0000256" key="5">
    <source>
        <dbReference type="ARBA" id="ARBA00022747"/>
    </source>
</evidence>
<comment type="catalytic activity">
    <reaction evidence="7">
        <text>a 2'-deoxyadenosine in DNA + S-adenosyl-L-methionine = an N(6)-methyl-2'-deoxyadenosine in DNA + S-adenosyl-L-homocysteine + H(+)</text>
        <dbReference type="Rhea" id="RHEA:15197"/>
        <dbReference type="Rhea" id="RHEA-COMP:12418"/>
        <dbReference type="Rhea" id="RHEA-COMP:12419"/>
        <dbReference type="ChEBI" id="CHEBI:15378"/>
        <dbReference type="ChEBI" id="CHEBI:57856"/>
        <dbReference type="ChEBI" id="CHEBI:59789"/>
        <dbReference type="ChEBI" id="CHEBI:90615"/>
        <dbReference type="ChEBI" id="CHEBI:90616"/>
        <dbReference type="EC" id="2.1.1.72"/>
    </reaction>
</comment>
<evidence type="ECO:0000256" key="1">
    <source>
        <dbReference type="ARBA" id="ARBA00011900"/>
    </source>
</evidence>
<dbReference type="KEGG" id="dcm:NIES806_20600"/>
<protein>
    <recommendedName>
        <fullName evidence="1">site-specific DNA-methyltransferase (adenine-specific)</fullName>
        <ecNumber evidence="1">2.1.1.72</ecNumber>
    </recommendedName>
</protein>
<dbReference type="AlphaFoldDB" id="A0A1Z4V2V6"/>
<dbReference type="PANTHER" id="PTHR33841">
    <property type="entry name" value="DNA METHYLTRANSFERASE YEEA-RELATED"/>
    <property type="match status" value="1"/>
</dbReference>
<evidence type="ECO:0000256" key="7">
    <source>
        <dbReference type="ARBA" id="ARBA00047942"/>
    </source>
</evidence>
<dbReference type="InterPro" id="IPR011639">
    <property type="entry name" value="MethylTrfase_TaqI-like_dom"/>
</dbReference>
<reference evidence="10 11" key="1">
    <citation type="submission" date="2017-06" db="EMBL/GenBank/DDBJ databases">
        <title>Genome sequencing of cyanobaciteial culture collection at National Institute for Environmental Studies (NIES).</title>
        <authorList>
            <person name="Hirose Y."/>
            <person name="Shimura Y."/>
            <person name="Fujisawa T."/>
            <person name="Nakamura Y."/>
            <person name="Kawachi M."/>
        </authorList>
    </citation>
    <scope>NUCLEOTIDE SEQUENCE [LARGE SCALE GENOMIC DNA]</scope>
    <source>
        <strain evidence="10 11">NIES-806</strain>
    </source>
</reference>
<dbReference type="Pfam" id="PF07669">
    <property type="entry name" value="Eco57I"/>
    <property type="match status" value="1"/>
</dbReference>
<evidence type="ECO:0000256" key="3">
    <source>
        <dbReference type="ARBA" id="ARBA00022679"/>
    </source>
</evidence>
<dbReference type="OrthoDB" id="564694at2"/>
<evidence type="ECO:0000256" key="2">
    <source>
        <dbReference type="ARBA" id="ARBA00022603"/>
    </source>
</evidence>
<proteinExistence type="predicted"/>
<dbReference type="GO" id="GO:0009007">
    <property type="term" value="F:site-specific DNA-methyltransferase (adenine-specific) activity"/>
    <property type="evidence" value="ECO:0007669"/>
    <property type="project" value="UniProtKB-EC"/>
</dbReference>
<evidence type="ECO:0000256" key="6">
    <source>
        <dbReference type="ARBA" id="ARBA00023125"/>
    </source>
</evidence>
<evidence type="ECO:0000313" key="11">
    <source>
        <dbReference type="Proteomes" id="UP000218702"/>
    </source>
</evidence>
<evidence type="ECO:0000259" key="8">
    <source>
        <dbReference type="Pfam" id="PF07669"/>
    </source>
</evidence>
<dbReference type="Pfam" id="PF12950">
    <property type="entry name" value="TaqI_C"/>
    <property type="match status" value="1"/>
</dbReference>
<evidence type="ECO:0000313" key="10">
    <source>
        <dbReference type="EMBL" id="BAZ85856.1"/>
    </source>
</evidence>
<evidence type="ECO:0000259" key="9">
    <source>
        <dbReference type="Pfam" id="PF12950"/>
    </source>
</evidence>
<dbReference type="InterPro" id="IPR029063">
    <property type="entry name" value="SAM-dependent_MTases_sf"/>
</dbReference>
<keyword evidence="11" id="KW-1185">Reference proteome</keyword>
<dbReference type="InterPro" id="IPR050953">
    <property type="entry name" value="N4_N6_ade-DNA_methylase"/>
</dbReference>
<sequence length="1122" mass="131270">MKKQQIQDLFNQRYNQAKWKQFLGETFANVQLLATPENLTGIDHHVATNAQKLGYILLNEDGIDRQIAVYEVTLAQGIILERNRVGLRNLLRKYWKNIDGAFIVYHHPESVNWRFTYVSELTGYDAEGEFIQIKTEPKRYTYILGEGESIRTAGERFEQIINKGNKVSLEDVKEAFSVEKLSKTFFEKYKEHYNNFCEYIISQPGISQTIFNGDKKAIRDFSKKLLGRIVFLYFIQKKGWLGVPENEDWGNGDHHFLTNQFQNFTDKELFYKYFLSVLFFDTLNTKRANDLFIENPSYKIPYLNGGLFEEENPNHRNLIFPDHLFANLFNVFDQYNFTIYEDDPLDHTIAVDPEMLGHIFENLLEDNKDKGAYYTPKEIVHYMCQESLIEYLNTYCLNCDFSDLGITLIEENQKELITQFIKKKEINIDILEKSSKSKESYKSWFRHLNIALDKVKICDPAIGSGAFPMGLLHEIFTAKQTLHTFEFGNTTNFNASDVKLNIIQNSIYGVDIERGAVDIARLRFWLSLIVDEDKPKALPNLDYKIVVGNSLVSKFGDDIIDIDWEIKDVTQGSILVDVYQPQEILRKISDKQKEFFSPDSDKKKLAADIRDLKIDLLISQLELMIKTKGMEDKPTGKGKTLTKQTEIYLQTVGWKQNIKELKQLKNNPDKSLNFFDWKLDFPEVMNQQLVENVGFDIVIGNPPFLNFKMYSSEEREVLKLTYPAIFDGKADIYYYFFICAVELAKSNAFITFITSRYWLEAEFASKLRKYLAENVTFTEIVDFKNITVFDGIGIKTGITSFKNNKTAAYTFFYRDHSGKKIEIVNLDEFQSLEIPKANIDKINWVLKDQKGSFLIQKIESNTILLSDIAHCKQGIITGRDSAFIIEDYLIKNFPKELLKKWLKVGDIHKFYINQVKERYLIYTKSIENLDDFPNIKSHFLKYIDKLENRTEVKKGNLRWFDLHRTREPKLFNSEKLICRFKASENTFCYDNNSFYSSADTTIVCLKVDVKDYSLKYLLALLNSKVLDYYFKSYGKLMDYRFEYYPTPVGNMRIKKAPNQEKFIKLVDNILLYKTQGKDTTALEQQIDNMVYKLYELSYKEVKIIDPEFTLTEKEYADIKIDR</sequence>
<keyword evidence="3" id="KW-0808">Transferase</keyword>
<feature type="domain" description="Type II methyltransferase M.TaqI-like" evidence="8">
    <location>
        <begin position="505"/>
        <end position="789"/>
    </location>
</feature>
<dbReference type="Gene3D" id="3.40.50.150">
    <property type="entry name" value="Vaccinia Virus protein VP39"/>
    <property type="match status" value="1"/>
</dbReference>
<keyword evidence="4" id="KW-0949">S-adenosyl-L-methionine</keyword>
<feature type="domain" description="TaqI-like C-terminal specificity" evidence="9">
    <location>
        <begin position="950"/>
        <end position="1034"/>
    </location>
</feature>
<dbReference type="InterPro" id="IPR025931">
    <property type="entry name" value="TaqI_C"/>
</dbReference>
<accession>A0A1Z4V2V6</accession>
<evidence type="ECO:0000256" key="4">
    <source>
        <dbReference type="ARBA" id="ARBA00022691"/>
    </source>
</evidence>
<organism evidence="10 11">
    <name type="scientific">Dolichospermum compactum NIES-806</name>
    <dbReference type="NCBI Taxonomy" id="1973481"/>
    <lineage>
        <taxon>Bacteria</taxon>
        <taxon>Bacillati</taxon>
        <taxon>Cyanobacteriota</taxon>
        <taxon>Cyanophyceae</taxon>
        <taxon>Nostocales</taxon>
        <taxon>Aphanizomenonaceae</taxon>
        <taxon>Dolichospermum</taxon>
        <taxon>Dolichospermum compactum</taxon>
    </lineage>
</organism>
<dbReference type="Proteomes" id="UP000218702">
    <property type="component" value="Chromosome"/>
</dbReference>
<dbReference type="GO" id="GO:0003677">
    <property type="term" value="F:DNA binding"/>
    <property type="evidence" value="ECO:0007669"/>
    <property type="project" value="UniProtKB-KW"/>
</dbReference>
<keyword evidence="2" id="KW-0489">Methyltransferase</keyword>
<dbReference type="REBASE" id="207238">
    <property type="entry name" value="Dco806ORF20600P"/>
</dbReference>
<dbReference type="SUPFAM" id="SSF53335">
    <property type="entry name" value="S-adenosyl-L-methionine-dependent methyltransferases"/>
    <property type="match status" value="1"/>
</dbReference>
<keyword evidence="5" id="KW-0680">Restriction system</keyword>
<dbReference type="GO" id="GO:0009307">
    <property type="term" value="P:DNA restriction-modification system"/>
    <property type="evidence" value="ECO:0007669"/>
    <property type="project" value="UniProtKB-KW"/>
</dbReference>